<organism evidence="2 3">
    <name type="scientific">Flemingia macrophylla</name>
    <dbReference type="NCBI Taxonomy" id="520843"/>
    <lineage>
        <taxon>Eukaryota</taxon>
        <taxon>Viridiplantae</taxon>
        <taxon>Streptophyta</taxon>
        <taxon>Embryophyta</taxon>
        <taxon>Tracheophyta</taxon>
        <taxon>Spermatophyta</taxon>
        <taxon>Magnoliopsida</taxon>
        <taxon>eudicotyledons</taxon>
        <taxon>Gunneridae</taxon>
        <taxon>Pentapetalae</taxon>
        <taxon>rosids</taxon>
        <taxon>fabids</taxon>
        <taxon>Fabales</taxon>
        <taxon>Fabaceae</taxon>
        <taxon>Papilionoideae</taxon>
        <taxon>50 kb inversion clade</taxon>
        <taxon>NPAAA clade</taxon>
        <taxon>indigoferoid/millettioid clade</taxon>
        <taxon>Phaseoleae</taxon>
        <taxon>Flemingia</taxon>
    </lineage>
</organism>
<dbReference type="AlphaFoldDB" id="A0ABD1MF29"/>
<dbReference type="Gene3D" id="3.80.10.10">
    <property type="entry name" value="Ribonuclease Inhibitor"/>
    <property type="match status" value="2"/>
</dbReference>
<keyword evidence="3" id="KW-1185">Reference proteome</keyword>
<dbReference type="PANTHER" id="PTHR16083:SF65">
    <property type="entry name" value="DISEASE RESISTANCE PROTEIN RPP8-LIKE"/>
    <property type="match status" value="1"/>
</dbReference>
<accession>A0ABD1MF29</accession>
<dbReference type="EMBL" id="JBGMDY010000005">
    <property type="protein sequence ID" value="KAL2334425.1"/>
    <property type="molecule type" value="Genomic_DNA"/>
</dbReference>
<gene>
    <name evidence="2" type="ORF">Fmac_015638</name>
</gene>
<dbReference type="SUPFAM" id="SSF52058">
    <property type="entry name" value="L domain-like"/>
    <property type="match status" value="1"/>
</dbReference>
<sequence length="657" mass="74747">MSGFPSLRTLVINECTNLIEIHDSVGFLCNLEVFDARGCTRLIFGPRAIKLTSLECFGLGDCISLVNFPEILAPMNKLLWVDLQGTAINYLPLLMNNDEGLQVLRIGRCKIPENNNFFQKLPVYFPNLKELYLNDSDLTIVPACIEECHSLLLLHVFNCKKLKEIRGFPPSLRNFSAENTSVEAVVSLISTLLLRRAICSTTIKFYAIPGQRIPEWFDHSRRGNSLLFLFRNELPSLTVCAISEVWDNIKPPFIVEFNFFVTINDNDLRVSSYSWTHKLCISENDHIFMINTQNHVCHPINSDIERALETNEWIRGKITFVFNAYSRKFQVIKGVGVYVNRTFSRMENIKFTDPNTSSTSDLGNQLVWLGEAADIRQQRQFKHMPSYSNSREAAYDKGKASRFLPLYLLAQFHSAFINVYFGPDGALSDHQAMPTSFAETQNARIQIEMGTLLSKVSREFIHESRDYNIESTTSESRQVDQVEVGLQTKETEFGKAVSLENETHQKLSRIKKMKEDLGEQLSAIKANIYSIEASISSVRTDISSVKDNMSAPQSERNTPQQSNQSSALESKSIDAISAINETRVSKEQELHQIPRNNQMVITWVSKEQELHQILADIGSCVGIHLNKEVVVISLIFPKHPRMSKSEFRNLRYGLHKT</sequence>
<evidence type="ECO:0000313" key="2">
    <source>
        <dbReference type="EMBL" id="KAL2334425.1"/>
    </source>
</evidence>
<feature type="compositionally biased region" description="Polar residues" evidence="1">
    <location>
        <begin position="544"/>
        <end position="569"/>
    </location>
</feature>
<dbReference type="Proteomes" id="UP001603857">
    <property type="component" value="Unassembled WGS sequence"/>
</dbReference>
<comment type="caution">
    <text evidence="2">The sequence shown here is derived from an EMBL/GenBank/DDBJ whole genome shotgun (WGS) entry which is preliminary data.</text>
</comment>
<reference evidence="2 3" key="1">
    <citation type="submission" date="2024-08" db="EMBL/GenBank/DDBJ databases">
        <title>Insights into the chromosomal genome structure of Flemingia macrophylla.</title>
        <authorList>
            <person name="Ding Y."/>
            <person name="Zhao Y."/>
            <person name="Bi W."/>
            <person name="Wu M."/>
            <person name="Zhao G."/>
            <person name="Gong Y."/>
            <person name="Li W."/>
            <person name="Zhang P."/>
        </authorList>
    </citation>
    <scope>NUCLEOTIDE SEQUENCE [LARGE SCALE GENOMIC DNA]</scope>
    <source>
        <strain evidence="2">DYQJB</strain>
        <tissue evidence="2">Leaf</tissue>
    </source>
</reference>
<dbReference type="InterPro" id="IPR032675">
    <property type="entry name" value="LRR_dom_sf"/>
</dbReference>
<evidence type="ECO:0000256" key="1">
    <source>
        <dbReference type="SAM" id="MobiDB-lite"/>
    </source>
</evidence>
<dbReference type="PANTHER" id="PTHR16083">
    <property type="entry name" value="LEUCINE RICH REPEAT CONTAINING PROTEIN"/>
    <property type="match status" value="1"/>
</dbReference>
<evidence type="ECO:0000313" key="3">
    <source>
        <dbReference type="Proteomes" id="UP001603857"/>
    </source>
</evidence>
<protein>
    <submittedName>
        <fullName evidence="2">Uncharacterized protein</fullName>
    </submittedName>
</protein>
<feature type="region of interest" description="Disordered" evidence="1">
    <location>
        <begin position="544"/>
        <end position="570"/>
    </location>
</feature>
<name>A0ABD1MF29_9FABA</name>
<proteinExistence type="predicted"/>